<evidence type="ECO:0000256" key="9">
    <source>
        <dbReference type="ARBA" id="ARBA00022989"/>
    </source>
</evidence>
<keyword evidence="7 14" id="KW-0812">Transmembrane</keyword>
<dbReference type="InterPro" id="IPR024133">
    <property type="entry name" value="TM_138"/>
</dbReference>
<keyword evidence="8" id="KW-0970">Cilium biogenesis/degradation</keyword>
<organism evidence="15 16">
    <name type="scientific">Steinernema glaseri</name>
    <dbReference type="NCBI Taxonomy" id="37863"/>
    <lineage>
        <taxon>Eukaryota</taxon>
        <taxon>Metazoa</taxon>
        <taxon>Ecdysozoa</taxon>
        <taxon>Nematoda</taxon>
        <taxon>Chromadorea</taxon>
        <taxon>Rhabditida</taxon>
        <taxon>Tylenchina</taxon>
        <taxon>Panagrolaimomorpha</taxon>
        <taxon>Strongyloidoidea</taxon>
        <taxon>Steinernematidae</taxon>
        <taxon>Steinernema</taxon>
    </lineage>
</organism>
<evidence type="ECO:0000256" key="5">
    <source>
        <dbReference type="ARBA" id="ARBA00014515"/>
    </source>
</evidence>
<evidence type="ECO:0000256" key="8">
    <source>
        <dbReference type="ARBA" id="ARBA00022794"/>
    </source>
</evidence>
<dbReference type="AlphaFoldDB" id="A0A1I8AKX9"/>
<dbReference type="PANTHER" id="PTHR13306">
    <property type="entry name" value="TRANSMEMBRANE PROTEIN 138"/>
    <property type="match status" value="1"/>
</dbReference>
<comment type="function">
    <text evidence="1">Required for ciliogenesis.</text>
</comment>
<accession>A0A1I8AKX9</accession>
<evidence type="ECO:0000313" key="16">
    <source>
        <dbReference type="WBParaSite" id="L893_g6795.t1"/>
    </source>
</evidence>
<evidence type="ECO:0000313" key="15">
    <source>
        <dbReference type="Proteomes" id="UP000095287"/>
    </source>
</evidence>
<protein>
    <recommendedName>
        <fullName evidence="5">Transmembrane protein 138</fullName>
    </recommendedName>
</protein>
<comment type="similarity">
    <text evidence="4">Belongs to the TMEM138 family.</text>
</comment>
<dbReference type="GO" id="GO:0030030">
    <property type="term" value="P:cell projection organization"/>
    <property type="evidence" value="ECO:0007669"/>
    <property type="project" value="UniProtKB-KW"/>
</dbReference>
<dbReference type="WBParaSite" id="L893_g6795.t1">
    <property type="protein sequence ID" value="L893_g6795.t1"/>
    <property type="gene ID" value="L893_g6795"/>
</dbReference>
<dbReference type="Proteomes" id="UP000095287">
    <property type="component" value="Unplaced"/>
</dbReference>
<dbReference type="GO" id="GO:0005929">
    <property type="term" value="C:cilium"/>
    <property type="evidence" value="ECO:0007669"/>
    <property type="project" value="UniProtKB-SubCell"/>
</dbReference>
<comment type="subcellular location">
    <subcellularLocation>
        <location evidence="3">Cell projection</location>
        <location evidence="3">Cilium</location>
    </subcellularLocation>
    <subcellularLocation>
        <location evidence="2">Vacuole membrane</location>
        <topology evidence="2">Multi-pass membrane protein</topology>
    </subcellularLocation>
</comment>
<keyword evidence="13" id="KW-0966">Cell projection</keyword>
<dbReference type="PANTHER" id="PTHR13306:SF6">
    <property type="entry name" value="TRANSMEMBRANE PROTEIN 138"/>
    <property type="match status" value="1"/>
</dbReference>
<proteinExistence type="inferred from homology"/>
<evidence type="ECO:0000256" key="13">
    <source>
        <dbReference type="ARBA" id="ARBA00023273"/>
    </source>
</evidence>
<sequence length="272" mass="30150">MSNKFEAVLLLQVSMMLLDIGFNTAEIVLSQHSSILLMLYILQDTNILMTLIVMLISFSSTFVFQAGLISLLLRRFTPTIIVSLLYLALTVAFHIVSLRLDVNKPAGNLWDVGITVLSVLQKLRSFLLLLLQTNVSFALRSPIPSRQCMAAIEDSAFRHDRASRTTIKTLCALSVSVNRNGFQIGETSHSEDVLEDVDVANCPSKNLVLAHLSVHGKRGDHHAKLNNKGCWTQVQLRTLIVPGRKHGSPGCGAFFPGRSVRRQRPTTCQTAW</sequence>
<keyword evidence="12" id="KW-0325">Glycoprotein</keyword>
<feature type="transmembrane region" description="Helical" evidence="14">
    <location>
        <begin position="46"/>
        <end position="73"/>
    </location>
</feature>
<evidence type="ECO:0000256" key="7">
    <source>
        <dbReference type="ARBA" id="ARBA00022692"/>
    </source>
</evidence>
<evidence type="ECO:0000256" key="10">
    <source>
        <dbReference type="ARBA" id="ARBA00023069"/>
    </source>
</evidence>
<keyword evidence="6" id="KW-0926">Vacuole</keyword>
<evidence type="ECO:0000256" key="14">
    <source>
        <dbReference type="SAM" id="Phobius"/>
    </source>
</evidence>
<dbReference type="Pfam" id="PF14935">
    <property type="entry name" value="TMEM138"/>
    <property type="match status" value="1"/>
</dbReference>
<name>A0A1I8AKX9_9BILA</name>
<evidence type="ECO:0000256" key="1">
    <source>
        <dbReference type="ARBA" id="ARBA00003709"/>
    </source>
</evidence>
<evidence type="ECO:0000256" key="3">
    <source>
        <dbReference type="ARBA" id="ARBA00004138"/>
    </source>
</evidence>
<evidence type="ECO:0000256" key="11">
    <source>
        <dbReference type="ARBA" id="ARBA00023136"/>
    </source>
</evidence>
<reference evidence="16" key="1">
    <citation type="submission" date="2016-11" db="UniProtKB">
        <authorList>
            <consortium name="WormBaseParasite"/>
        </authorList>
    </citation>
    <scope>IDENTIFICATION</scope>
</reference>
<keyword evidence="15" id="KW-1185">Reference proteome</keyword>
<feature type="transmembrane region" description="Helical" evidence="14">
    <location>
        <begin position="80"/>
        <end position="100"/>
    </location>
</feature>
<evidence type="ECO:0000256" key="2">
    <source>
        <dbReference type="ARBA" id="ARBA00004128"/>
    </source>
</evidence>
<keyword evidence="9 14" id="KW-1133">Transmembrane helix</keyword>
<evidence type="ECO:0000256" key="4">
    <source>
        <dbReference type="ARBA" id="ARBA00010572"/>
    </source>
</evidence>
<evidence type="ECO:0000256" key="12">
    <source>
        <dbReference type="ARBA" id="ARBA00023180"/>
    </source>
</evidence>
<keyword evidence="11 14" id="KW-0472">Membrane</keyword>
<dbReference type="GO" id="GO:0005774">
    <property type="term" value="C:vacuolar membrane"/>
    <property type="evidence" value="ECO:0007669"/>
    <property type="project" value="UniProtKB-SubCell"/>
</dbReference>
<evidence type="ECO:0000256" key="6">
    <source>
        <dbReference type="ARBA" id="ARBA00022554"/>
    </source>
</evidence>
<keyword evidence="10" id="KW-0969">Cilium</keyword>